<dbReference type="SMART" id="SM00862">
    <property type="entry name" value="Trans_reg_C"/>
    <property type="match status" value="1"/>
</dbReference>
<dbReference type="Pfam" id="PF00486">
    <property type="entry name" value="Trans_reg_C"/>
    <property type="match status" value="1"/>
</dbReference>
<dbReference type="Gene3D" id="1.25.40.10">
    <property type="entry name" value="Tetratricopeptide repeat domain"/>
    <property type="match status" value="1"/>
</dbReference>
<dbReference type="PROSITE" id="PS51755">
    <property type="entry name" value="OMPR_PHOB"/>
    <property type="match status" value="1"/>
</dbReference>
<dbReference type="GO" id="GO:0006355">
    <property type="term" value="P:regulation of DNA-templated transcription"/>
    <property type="evidence" value="ECO:0007669"/>
    <property type="project" value="InterPro"/>
</dbReference>
<dbReference type="SUPFAM" id="SSF46894">
    <property type="entry name" value="C-terminal effector domain of the bipartite response regulators"/>
    <property type="match status" value="1"/>
</dbReference>
<evidence type="ECO:0000313" key="8">
    <source>
        <dbReference type="Proteomes" id="UP001149140"/>
    </source>
</evidence>
<accession>A0A9X3S228</accession>
<keyword evidence="4" id="KW-0804">Transcription</keyword>
<organism evidence="7 8">
    <name type="scientific">Solirubrobacter ginsenosidimutans</name>
    <dbReference type="NCBI Taxonomy" id="490573"/>
    <lineage>
        <taxon>Bacteria</taxon>
        <taxon>Bacillati</taxon>
        <taxon>Actinomycetota</taxon>
        <taxon>Thermoleophilia</taxon>
        <taxon>Solirubrobacterales</taxon>
        <taxon>Solirubrobacteraceae</taxon>
        <taxon>Solirubrobacter</taxon>
    </lineage>
</organism>
<dbReference type="SUPFAM" id="SSF48452">
    <property type="entry name" value="TPR-like"/>
    <property type="match status" value="1"/>
</dbReference>
<dbReference type="PANTHER" id="PTHR35807">
    <property type="entry name" value="TRANSCRIPTIONAL REGULATOR REDD-RELATED"/>
    <property type="match status" value="1"/>
</dbReference>
<gene>
    <name evidence="7" type="ORF">OM076_10810</name>
</gene>
<dbReference type="AlphaFoldDB" id="A0A9X3S228"/>
<keyword evidence="3 5" id="KW-0238">DNA-binding</keyword>
<dbReference type="CDD" id="cd00383">
    <property type="entry name" value="trans_reg_C"/>
    <property type="match status" value="1"/>
</dbReference>
<proteinExistence type="inferred from homology"/>
<evidence type="ECO:0000256" key="5">
    <source>
        <dbReference type="PROSITE-ProRule" id="PRU01091"/>
    </source>
</evidence>
<feature type="domain" description="OmpR/PhoB-type" evidence="6">
    <location>
        <begin position="1"/>
        <end position="89"/>
    </location>
</feature>
<dbReference type="GO" id="GO:0000160">
    <property type="term" value="P:phosphorelay signal transduction system"/>
    <property type="evidence" value="ECO:0007669"/>
    <property type="project" value="InterPro"/>
</dbReference>
<dbReference type="Gene3D" id="1.10.10.10">
    <property type="entry name" value="Winged helix-like DNA-binding domain superfamily/Winged helix DNA-binding domain"/>
    <property type="match status" value="1"/>
</dbReference>
<dbReference type="InterPro" id="IPR011990">
    <property type="entry name" value="TPR-like_helical_dom_sf"/>
</dbReference>
<dbReference type="InterPro" id="IPR016032">
    <property type="entry name" value="Sig_transdc_resp-reg_C-effctor"/>
</dbReference>
<dbReference type="InterPro" id="IPR036388">
    <property type="entry name" value="WH-like_DNA-bd_sf"/>
</dbReference>
<feature type="DNA-binding region" description="OmpR/PhoB-type" evidence="5">
    <location>
        <begin position="1"/>
        <end position="89"/>
    </location>
</feature>
<evidence type="ECO:0000256" key="2">
    <source>
        <dbReference type="ARBA" id="ARBA00023015"/>
    </source>
</evidence>
<dbReference type="Gene3D" id="3.40.50.12370">
    <property type="match status" value="1"/>
</dbReference>
<protein>
    <submittedName>
        <fullName evidence="7">Winged helix-turn-helix domain-containing protein</fullName>
    </submittedName>
</protein>
<evidence type="ECO:0000256" key="4">
    <source>
        <dbReference type="ARBA" id="ARBA00023163"/>
    </source>
</evidence>
<evidence type="ECO:0000259" key="6">
    <source>
        <dbReference type="PROSITE" id="PS51755"/>
    </source>
</evidence>
<keyword evidence="8" id="KW-1185">Reference proteome</keyword>
<dbReference type="InterPro" id="IPR051677">
    <property type="entry name" value="AfsR-DnrI-RedD_regulator"/>
</dbReference>
<comment type="similarity">
    <text evidence="1">Belongs to the AfsR/DnrI/RedD regulatory family.</text>
</comment>
<evidence type="ECO:0000256" key="3">
    <source>
        <dbReference type="ARBA" id="ARBA00023125"/>
    </source>
</evidence>
<dbReference type="InterPro" id="IPR001867">
    <property type="entry name" value="OmpR/PhoB-type_DNA-bd"/>
</dbReference>
<evidence type="ECO:0000313" key="7">
    <source>
        <dbReference type="EMBL" id="MDA0160756.1"/>
    </source>
</evidence>
<dbReference type="EMBL" id="JAPDOD010000007">
    <property type="protein sequence ID" value="MDA0160756.1"/>
    <property type="molecule type" value="Genomic_DNA"/>
</dbReference>
<dbReference type="SMART" id="SM01043">
    <property type="entry name" value="BTAD"/>
    <property type="match status" value="1"/>
</dbReference>
<dbReference type="CDD" id="cd15831">
    <property type="entry name" value="BTAD"/>
    <property type="match status" value="1"/>
</dbReference>
<dbReference type="Proteomes" id="UP001149140">
    <property type="component" value="Unassembled WGS sequence"/>
</dbReference>
<keyword evidence="2" id="KW-0805">Transcription regulation</keyword>
<dbReference type="SUPFAM" id="SSF52402">
    <property type="entry name" value="Adenine nucleotide alpha hydrolases-like"/>
    <property type="match status" value="1"/>
</dbReference>
<name>A0A9X3S228_9ACTN</name>
<comment type="caution">
    <text evidence="7">The sequence shown here is derived from an EMBL/GenBank/DDBJ whole genome shotgun (WGS) entry which is preliminary data.</text>
</comment>
<dbReference type="PANTHER" id="PTHR35807:SF1">
    <property type="entry name" value="TRANSCRIPTIONAL REGULATOR REDD"/>
    <property type="match status" value="1"/>
</dbReference>
<dbReference type="GO" id="GO:0003677">
    <property type="term" value="F:DNA binding"/>
    <property type="evidence" value="ECO:0007669"/>
    <property type="project" value="UniProtKB-UniRule"/>
</dbReference>
<dbReference type="Pfam" id="PF03704">
    <property type="entry name" value="BTAD"/>
    <property type="match status" value="1"/>
</dbReference>
<sequence>MDFRILGPLEVSDGGRAVALGGIKQRSLLAILLQNPNGIVSKDHLLAELWGDAPPATAENSIQVYVSRLRKELGPDRLTTRPPGYALRVDASELDLGKFKRLRAEGRPHEALALWRGPAYEDLAYEPCVQAERARLDELRLVTLEERIDDDLANGGHADLVGELEAVIAEHPLRERLRGQLMLALYRSARQAEALQAYRMARRELASELGLEPGGELRRLETAILQQDPALDPPAEVPTAGSLLVVPSSIERLDDLLALATSLAAPLVLACVVPANEVSAATSALAARARELPEARAAAFSSPEPGPDLARLAEREGCELILLQGAPLEGAARVVVETARCDVGVLTSAPRDGPVLVPFGAGRHDWAALELAARVARATGAPLRLIGAVTGRRGRDASRLLADASLIVQRRSGVVAEPVLARPGRRAVFEHARGAGLLVVGFPDRWREEGLGRVRDALVADPPAPTVFVRRGAAADAPAMTRFTWSLTGSAP</sequence>
<dbReference type="InterPro" id="IPR005158">
    <property type="entry name" value="BTAD"/>
</dbReference>
<evidence type="ECO:0000256" key="1">
    <source>
        <dbReference type="ARBA" id="ARBA00005820"/>
    </source>
</evidence>
<dbReference type="RefSeq" id="WP_270039785.1">
    <property type="nucleotide sequence ID" value="NZ_JAPDOD010000007.1"/>
</dbReference>
<reference evidence="7" key="1">
    <citation type="submission" date="2022-10" db="EMBL/GenBank/DDBJ databases">
        <title>The WGS of Solirubrobacter ginsenosidimutans DSM 21036.</title>
        <authorList>
            <person name="Jiang Z."/>
        </authorList>
    </citation>
    <scope>NUCLEOTIDE SEQUENCE</scope>
    <source>
        <strain evidence="7">DSM 21036</strain>
    </source>
</reference>